<feature type="compositionally biased region" description="Polar residues" evidence="4">
    <location>
        <begin position="540"/>
        <end position="549"/>
    </location>
</feature>
<name>A0A8H6MC15_9AGAR</name>
<sequence>MPSAVLERYKALTNTSTRNEVSAVLNSIILASPSTLDPTARRELITQILDDLKAVGKRRLLAKDAAQALLAVKTLGREPSGSEVIASTDNLKTLLSFQSTFKDTPDAATEALRCIANSLLLIESGRSLFLEKGVDGGDSCVLMLEKAQAPDQIFILARILFLATASGSRYLVTMIEKKYNSSYLVDIIGSKLECLINPVQSGATLAREAMTDLLKFTFNILLYYPNMTEAEPQNADQSSNGSKVLGDFWDPKLTGLLSPILRVFLRLQPSSPCPMASPLTHTIHALIGFPIAPALKTIWFSTQPVSPSRTSSSNSPKAPSPKRLGSQSSSRSQSPSRSSPTTSKPSTLDRALSVLTAGRSRSRSPSPVVTSSTQVVNKALDLLDATLTRYFPGKTEADDASVREKVKKESTDTLDDLLSPIVVLITKLCVADETCRTRVRQFIVPDDLDRSSPLEERSDILGRCLRLMGSVYHARLKDAIGEMIFAACDNNASILSAFFGYGNVAGFLFNKGIMTAPPPSEGGPIDIPTTSATGEAINPITGSTVQPKSTGPDMTDEEKEREMDKLLVLFDRMEKIGALPKDQNPIRKAIHEGKFANS</sequence>
<dbReference type="Proteomes" id="UP000521943">
    <property type="component" value="Unassembled WGS sequence"/>
</dbReference>
<feature type="region of interest" description="Disordered" evidence="4">
    <location>
        <begin position="305"/>
        <end position="349"/>
    </location>
</feature>
<evidence type="ECO:0000256" key="4">
    <source>
        <dbReference type="SAM" id="MobiDB-lite"/>
    </source>
</evidence>
<reference evidence="5 6" key="1">
    <citation type="submission" date="2020-07" db="EMBL/GenBank/DDBJ databases">
        <title>Comparative genomics of pyrophilous fungi reveals a link between fire events and developmental genes.</title>
        <authorList>
            <consortium name="DOE Joint Genome Institute"/>
            <person name="Steindorff A.S."/>
            <person name="Carver A."/>
            <person name="Calhoun S."/>
            <person name="Stillman K."/>
            <person name="Liu H."/>
            <person name="Lipzen A."/>
            <person name="Pangilinan J."/>
            <person name="Labutti K."/>
            <person name="Bruns T.D."/>
            <person name="Grigoriev I.V."/>
        </authorList>
    </citation>
    <scope>NUCLEOTIDE SEQUENCE [LARGE SCALE GENOMIC DNA]</scope>
    <source>
        <strain evidence="5 6">CBS 144469</strain>
    </source>
</reference>
<evidence type="ECO:0000313" key="6">
    <source>
        <dbReference type="Proteomes" id="UP000521943"/>
    </source>
</evidence>
<dbReference type="GO" id="GO:0001965">
    <property type="term" value="F:G-protein alpha-subunit binding"/>
    <property type="evidence" value="ECO:0007669"/>
    <property type="project" value="TreeGrafter"/>
</dbReference>
<protein>
    <submittedName>
        <fullName evidence="5">Guanine nucleotide exchange factor</fullName>
    </submittedName>
</protein>
<evidence type="ECO:0000313" key="5">
    <source>
        <dbReference type="EMBL" id="KAF6762890.1"/>
    </source>
</evidence>
<keyword evidence="3" id="KW-0143">Chaperone</keyword>
<dbReference type="PANTHER" id="PTHR12425:SF5">
    <property type="entry name" value="SYNEMBRYN"/>
    <property type="match status" value="1"/>
</dbReference>
<comment type="similarity">
    <text evidence="1">Belongs to the synembryn family.</text>
</comment>
<organism evidence="5 6">
    <name type="scientific">Ephemerocybe angulata</name>
    <dbReference type="NCBI Taxonomy" id="980116"/>
    <lineage>
        <taxon>Eukaryota</taxon>
        <taxon>Fungi</taxon>
        <taxon>Dikarya</taxon>
        <taxon>Basidiomycota</taxon>
        <taxon>Agaricomycotina</taxon>
        <taxon>Agaricomycetes</taxon>
        <taxon>Agaricomycetidae</taxon>
        <taxon>Agaricales</taxon>
        <taxon>Agaricineae</taxon>
        <taxon>Psathyrellaceae</taxon>
        <taxon>Ephemerocybe</taxon>
    </lineage>
</organism>
<dbReference type="AlphaFoldDB" id="A0A8H6MC15"/>
<feature type="compositionally biased region" description="Low complexity" evidence="4">
    <location>
        <begin position="305"/>
        <end position="348"/>
    </location>
</feature>
<proteinExistence type="inferred from homology"/>
<dbReference type="OrthoDB" id="5585685at2759"/>
<feature type="region of interest" description="Disordered" evidence="4">
    <location>
        <begin position="532"/>
        <end position="560"/>
    </location>
</feature>
<dbReference type="GO" id="GO:0007186">
    <property type="term" value="P:G protein-coupled receptor signaling pathway"/>
    <property type="evidence" value="ECO:0007669"/>
    <property type="project" value="TreeGrafter"/>
</dbReference>
<evidence type="ECO:0000256" key="2">
    <source>
        <dbReference type="ARBA" id="ARBA00022658"/>
    </source>
</evidence>
<gene>
    <name evidence="5" type="ORF">DFP72DRAFT_1001526</name>
</gene>
<dbReference type="InterPro" id="IPR019318">
    <property type="entry name" value="Gua_nucleotide_exch_fac_Ric8"/>
</dbReference>
<evidence type="ECO:0000256" key="3">
    <source>
        <dbReference type="ARBA" id="ARBA00023186"/>
    </source>
</evidence>
<dbReference type="GO" id="GO:0005737">
    <property type="term" value="C:cytoplasm"/>
    <property type="evidence" value="ECO:0007669"/>
    <property type="project" value="TreeGrafter"/>
</dbReference>
<comment type="caution">
    <text evidence="5">The sequence shown here is derived from an EMBL/GenBank/DDBJ whole genome shotgun (WGS) entry which is preliminary data.</text>
</comment>
<accession>A0A8H6MC15</accession>
<dbReference type="GO" id="GO:0005085">
    <property type="term" value="F:guanyl-nucleotide exchange factor activity"/>
    <property type="evidence" value="ECO:0007669"/>
    <property type="project" value="UniProtKB-KW"/>
</dbReference>
<dbReference type="Pfam" id="PF10165">
    <property type="entry name" value="Ric8"/>
    <property type="match status" value="1"/>
</dbReference>
<keyword evidence="6" id="KW-1185">Reference proteome</keyword>
<dbReference type="EMBL" id="JACGCI010000007">
    <property type="protein sequence ID" value="KAF6762890.1"/>
    <property type="molecule type" value="Genomic_DNA"/>
</dbReference>
<dbReference type="PANTHER" id="PTHR12425">
    <property type="entry name" value="SYNEMBRYN"/>
    <property type="match status" value="1"/>
</dbReference>
<evidence type="ECO:0000256" key="1">
    <source>
        <dbReference type="ARBA" id="ARBA00009049"/>
    </source>
</evidence>
<keyword evidence="2" id="KW-0344">Guanine-nucleotide releasing factor</keyword>